<evidence type="ECO:0000313" key="2">
    <source>
        <dbReference type="EMBL" id="MPC18049.1"/>
    </source>
</evidence>
<gene>
    <name evidence="2" type="ORF">E2C01_010922</name>
</gene>
<proteinExistence type="predicted"/>
<feature type="signal peptide" evidence="1">
    <location>
        <begin position="1"/>
        <end position="26"/>
    </location>
</feature>
<evidence type="ECO:0000313" key="3">
    <source>
        <dbReference type="Proteomes" id="UP000324222"/>
    </source>
</evidence>
<keyword evidence="3" id="KW-1185">Reference proteome</keyword>
<dbReference type="EMBL" id="VSRR010000643">
    <property type="protein sequence ID" value="MPC18049.1"/>
    <property type="molecule type" value="Genomic_DNA"/>
</dbReference>
<dbReference type="AlphaFoldDB" id="A0A5B7DA22"/>
<evidence type="ECO:0000256" key="1">
    <source>
        <dbReference type="SAM" id="SignalP"/>
    </source>
</evidence>
<reference evidence="2 3" key="1">
    <citation type="submission" date="2019-05" db="EMBL/GenBank/DDBJ databases">
        <title>Another draft genome of Portunus trituberculatus and its Hox gene families provides insights of decapod evolution.</title>
        <authorList>
            <person name="Jeong J.-H."/>
            <person name="Song I."/>
            <person name="Kim S."/>
            <person name="Choi T."/>
            <person name="Kim D."/>
            <person name="Ryu S."/>
            <person name="Kim W."/>
        </authorList>
    </citation>
    <scope>NUCLEOTIDE SEQUENCE [LARGE SCALE GENOMIC DNA]</scope>
    <source>
        <tissue evidence="2">Muscle</tissue>
    </source>
</reference>
<evidence type="ECO:0008006" key="4">
    <source>
        <dbReference type="Google" id="ProtNLM"/>
    </source>
</evidence>
<comment type="caution">
    <text evidence="2">The sequence shown here is derived from an EMBL/GenBank/DDBJ whole genome shotgun (WGS) entry which is preliminary data.</text>
</comment>
<sequence>MDGTRLGCSTVVTQLWLVSLTDPVALSPDDITQTTAVVVPVVVIHVCVTEWMAELSTPRVVGCITVRYLKAKKRAHQQASSLH</sequence>
<feature type="chain" id="PRO_5023058831" description="Secreted protein" evidence="1">
    <location>
        <begin position="27"/>
        <end position="83"/>
    </location>
</feature>
<keyword evidence="1" id="KW-0732">Signal</keyword>
<accession>A0A5B7DA22</accession>
<organism evidence="2 3">
    <name type="scientific">Portunus trituberculatus</name>
    <name type="common">Swimming crab</name>
    <name type="synonym">Neptunus trituberculatus</name>
    <dbReference type="NCBI Taxonomy" id="210409"/>
    <lineage>
        <taxon>Eukaryota</taxon>
        <taxon>Metazoa</taxon>
        <taxon>Ecdysozoa</taxon>
        <taxon>Arthropoda</taxon>
        <taxon>Crustacea</taxon>
        <taxon>Multicrustacea</taxon>
        <taxon>Malacostraca</taxon>
        <taxon>Eumalacostraca</taxon>
        <taxon>Eucarida</taxon>
        <taxon>Decapoda</taxon>
        <taxon>Pleocyemata</taxon>
        <taxon>Brachyura</taxon>
        <taxon>Eubrachyura</taxon>
        <taxon>Portunoidea</taxon>
        <taxon>Portunidae</taxon>
        <taxon>Portuninae</taxon>
        <taxon>Portunus</taxon>
    </lineage>
</organism>
<name>A0A5B7DA22_PORTR</name>
<dbReference type="Proteomes" id="UP000324222">
    <property type="component" value="Unassembled WGS sequence"/>
</dbReference>
<protein>
    <recommendedName>
        <fullName evidence="4">Secreted protein</fullName>
    </recommendedName>
</protein>